<dbReference type="InterPro" id="IPR001478">
    <property type="entry name" value="PDZ"/>
</dbReference>
<evidence type="ECO:0000313" key="4">
    <source>
        <dbReference type="Proteomes" id="UP000318741"/>
    </source>
</evidence>
<keyword evidence="3" id="KW-0645">Protease</keyword>
<reference evidence="3 4" key="1">
    <citation type="submission" date="2019-02" db="EMBL/GenBank/DDBJ databases">
        <title>Deep-cultivation of Planctomycetes and their phenomic and genomic characterization uncovers novel biology.</title>
        <authorList>
            <person name="Wiegand S."/>
            <person name="Jogler M."/>
            <person name="Boedeker C."/>
            <person name="Pinto D."/>
            <person name="Vollmers J."/>
            <person name="Rivas-Marin E."/>
            <person name="Kohn T."/>
            <person name="Peeters S.H."/>
            <person name="Heuer A."/>
            <person name="Rast P."/>
            <person name="Oberbeckmann S."/>
            <person name="Bunk B."/>
            <person name="Jeske O."/>
            <person name="Meyerdierks A."/>
            <person name="Storesund J.E."/>
            <person name="Kallscheuer N."/>
            <person name="Luecker S."/>
            <person name="Lage O.M."/>
            <person name="Pohl T."/>
            <person name="Merkel B.J."/>
            <person name="Hornburger P."/>
            <person name="Mueller R.-W."/>
            <person name="Bruemmer F."/>
            <person name="Labrenz M."/>
            <person name="Spormann A.M."/>
            <person name="Op den Camp H."/>
            <person name="Overmann J."/>
            <person name="Amann R."/>
            <person name="Jetten M.S.M."/>
            <person name="Mascher T."/>
            <person name="Medema M.H."/>
            <person name="Devos D.P."/>
            <person name="Kaster A.-K."/>
            <person name="Ovreas L."/>
            <person name="Rohde M."/>
            <person name="Galperin M.Y."/>
            <person name="Jogler C."/>
        </authorList>
    </citation>
    <scope>NUCLEOTIDE SEQUENCE [LARGE SCALE GENOMIC DNA]</scope>
    <source>
        <strain evidence="3 4">CA12</strain>
    </source>
</reference>
<feature type="domain" description="PDZ" evidence="2">
    <location>
        <begin position="241"/>
        <end position="327"/>
    </location>
</feature>
<name>A0A517PD57_9PLAN</name>
<sequence length="568" mass="60305" precursor="true">MTMQRKTVRGVLVFAALLTCLGSPLDAAEAPLKVDPAVLEAQAARVAVIDKVAPSVVAIFGPDGGGGGSGVLISADGYAVTNFHVTDGCGDAMKCGLNDGRIYDAVIVGTDPVGDVALIKLLGRDDFPVAEFGDSDLVRPGDWCLALGNPFLLAKSDFAPTVTYGLVSGTHRYQEPAGTFLEYTDCLQIDASVNPGNSGGPLFAADGPQAGRLIGINGRISIKRGRVNSGAAYAISSNQVKYFLGHLRSGRALDHGTLNATVRTNFDGDVLFDRVLDGSAAQVRGIKEGDELVAFAGRPIRSVNQFKNVLGVYPAGWPLPLTVRRGTETLDFLVRTRGLNRRTDLLQTVAPKPGPPPNDVVKPLLEKRPGYANAHFNDVERDRVLASLGDDLSAGPWRITGTDVDGVSAEFTLADGGVGLKLGANRFLQSLEPDADVADEPPSTGGLLFALRQWQLLRSGQTEAFADLHYVGTEPLDWDGPTVDVLAAENRGMTTHFYVAVGADGKGFLRGFDSWQDNRGAAVEVRFDEERLTGPLPIPSRLRVFAAGQPYRNFEFTAATVADSGDAE</sequence>
<dbReference type="InterPro" id="IPR036034">
    <property type="entry name" value="PDZ_sf"/>
</dbReference>
<dbReference type="PANTHER" id="PTHR43019">
    <property type="entry name" value="SERINE ENDOPROTEASE DEGS"/>
    <property type="match status" value="1"/>
</dbReference>
<organism evidence="3 4">
    <name type="scientific">Alienimonas californiensis</name>
    <dbReference type="NCBI Taxonomy" id="2527989"/>
    <lineage>
        <taxon>Bacteria</taxon>
        <taxon>Pseudomonadati</taxon>
        <taxon>Planctomycetota</taxon>
        <taxon>Planctomycetia</taxon>
        <taxon>Planctomycetales</taxon>
        <taxon>Planctomycetaceae</taxon>
        <taxon>Alienimonas</taxon>
    </lineage>
</organism>
<dbReference type="InterPro" id="IPR009003">
    <property type="entry name" value="Peptidase_S1_PA"/>
</dbReference>
<feature type="chain" id="PRO_5021896913" evidence="1">
    <location>
        <begin position="28"/>
        <end position="568"/>
    </location>
</feature>
<dbReference type="Gene3D" id="2.40.10.120">
    <property type="match status" value="1"/>
</dbReference>
<proteinExistence type="predicted"/>
<dbReference type="InterPro" id="IPR001940">
    <property type="entry name" value="Peptidase_S1C"/>
</dbReference>
<accession>A0A517PD57</accession>
<dbReference type="KEGG" id="acaf:CA12_34330"/>
<dbReference type="EMBL" id="CP036265">
    <property type="protein sequence ID" value="QDT17313.1"/>
    <property type="molecule type" value="Genomic_DNA"/>
</dbReference>
<dbReference type="SMART" id="SM00228">
    <property type="entry name" value="PDZ"/>
    <property type="match status" value="1"/>
</dbReference>
<dbReference type="GO" id="GO:0004252">
    <property type="term" value="F:serine-type endopeptidase activity"/>
    <property type="evidence" value="ECO:0007669"/>
    <property type="project" value="InterPro"/>
</dbReference>
<protein>
    <submittedName>
        <fullName evidence="3">Periplasmic serine endoprotease DegP</fullName>
        <ecNumber evidence="3">3.4.21.107</ecNumber>
    </submittedName>
</protein>
<dbReference type="Proteomes" id="UP000318741">
    <property type="component" value="Chromosome"/>
</dbReference>
<evidence type="ECO:0000259" key="2">
    <source>
        <dbReference type="SMART" id="SM00228"/>
    </source>
</evidence>
<keyword evidence="3" id="KW-0378">Hydrolase</keyword>
<dbReference type="SUPFAM" id="SSF50156">
    <property type="entry name" value="PDZ domain-like"/>
    <property type="match status" value="1"/>
</dbReference>
<dbReference type="GO" id="GO:0006508">
    <property type="term" value="P:proteolysis"/>
    <property type="evidence" value="ECO:0007669"/>
    <property type="project" value="UniProtKB-KW"/>
</dbReference>
<evidence type="ECO:0000256" key="1">
    <source>
        <dbReference type="SAM" id="SignalP"/>
    </source>
</evidence>
<keyword evidence="1" id="KW-0732">Signal</keyword>
<dbReference type="SUPFAM" id="SSF50494">
    <property type="entry name" value="Trypsin-like serine proteases"/>
    <property type="match status" value="1"/>
</dbReference>
<dbReference type="PANTHER" id="PTHR43019:SF62">
    <property type="entry name" value="SERINE ENDOPROTEASE DEGS"/>
    <property type="match status" value="1"/>
</dbReference>
<dbReference type="PRINTS" id="PR00834">
    <property type="entry name" value="PROTEASES2C"/>
</dbReference>
<keyword evidence="4" id="KW-1185">Reference proteome</keyword>
<evidence type="ECO:0000313" key="3">
    <source>
        <dbReference type="EMBL" id="QDT17313.1"/>
    </source>
</evidence>
<dbReference type="AlphaFoldDB" id="A0A517PD57"/>
<gene>
    <name evidence="3" type="primary">degP_2</name>
    <name evidence="3" type="ORF">CA12_34330</name>
</gene>
<dbReference type="EC" id="3.4.21.107" evidence="3"/>
<dbReference type="Pfam" id="PF13365">
    <property type="entry name" value="Trypsin_2"/>
    <property type="match status" value="1"/>
</dbReference>
<feature type="signal peptide" evidence="1">
    <location>
        <begin position="1"/>
        <end position="27"/>
    </location>
</feature>
<dbReference type="Gene3D" id="2.30.42.10">
    <property type="match status" value="1"/>
</dbReference>